<proteinExistence type="predicted"/>
<keyword evidence="2" id="KW-0548">Nucleotidyltransferase</keyword>
<keyword evidence="2" id="KW-0808">Transferase</keyword>
<dbReference type="AlphaFoldDB" id="A0A445KE56"/>
<dbReference type="GO" id="GO:0003887">
    <property type="term" value="F:DNA-directed DNA polymerase activity"/>
    <property type="evidence" value="ECO:0007669"/>
    <property type="project" value="UniProtKB-EC"/>
</dbReference>
<dbReference type="EC" id="2.7.7.7" evidence="2"/>
<evidence type="ECO:0000259" key="1">
    <source>
        <dbReference type="Pfam" id="PF07727"/>
    </source>
</evidence>
<dbReference type="EMBL" id="QZWG01000006">
    <property type="protein sequence ID" value="RZC09078.1"/>
    <property type="molecule type" value="Genomic_DNA"/>
</dbReference>
<sequence length="274" mass="30964">MDRGFKRSNSEPTLYIKSQGQYTLLLSLYVDDLIYTGNNTKMMMEFKKDMMKTFEMTDLGLMSYFLGIEKNDRAPEADASKYQSLIGSLLYLTATRPDIMYATSLLSRFMQSPSQIHFGAGKRILRIGNVLLGVEEASYSSTINSRSRANAYYYQQCSTKGTQCYESNESTDPKAKVSQIDCDKSICKAVVMAECSTSTKSNEHFTLVSDFTIQINARFIGYRPEGSGRDYTWIQALGILFNSKTLSLEAVKTPQWSENVDHLKFTYNDNPNGV</sequence>
<evidence type="ECO:0000313" key="3">
    <source>
        <dbReference type="Proteomes" id="UP000289340"/>
    </source>
</evidence>
<accession>A0A445KE56</accession>
<gene>
    <name evidence="2" type="ORF">D0Y65_015700</name>
</gene>
<comment type="caution">
    <text evidence="2">The sequence shown here is derived from an EMBL/GenBank/DDBJ whole genome shotgun (WGS) entry which is preliminary data.</text>
</comment>
<dbReference type="Pfam" id="PF07727">
    <property type="entry name" value="RVT_2"/>
    <property type="match status" value="1"/>
</dbReference>
<keyword evidence="3" id="KW-1185">Reference proteome</keyword>
<name>A0A445KE56_GLYSO</name>
<feature type="domain" description="Reverse transcriptase Ty1/copia-type" evidence="1">
    <location>
        <begin position="1"/>
        <end position="75"/>
    </location>
</feature>
<dbReference type="PANTHER" id="PTHR31656">
    <property type="entry name" value="ROOT CAP DOMAIN-CONTAINING PROTEIN"/>
    <property type="match status" value="1"/>
</dbReference>
<protein>
    <submittedName>
        <fullName evidence="2">Retrovirus-related Pol polyprotein from transposon RE1</fullName>
        <ecNumber evidence="2">2.7.7.7</ecNumber>
    </submittedName>
</protein>
<dbReference type="Proteomes" id="UP000289340">
    <property type="component" value="Chromosome 6"/>
</dbReference>
<dbReference type="InterPro" id="IPR013103">
    <property type="entry name" value="RVT_2"/>
</dbReference>
<reference evidence="2 3" key="1">
    <citation type="submission" date="2018-09" db="EMBL/GenBank/DDBJ databases">
        <title>A high-quality reference genome of wild soybean provides a powerful tool to mine soybean genomes.</title>
        <authorList>
            <person name="Xie M."/>
            <person name="Chung C.Y.L."/>
            <person name="Li M.-W."/>
            <person name="Wong F.-L."/>
            <person name="Chan T.-F."/>
            <person name="Lam H.-M."/>
        </authorList>
    </citation>
    <scope>NUCLEOTIDE SEQUENCE [LARGE SCALE GENOMIC DNA]</scope>
    <source>
        <strain evidence="3">cv. W05</strain>
        <tissue evidence="2">Hypocotyl of etiolated seedlings</tissue>
    </source>
</reference>
<evidence type="ECO:0000313" key="2">
    <source>
        <dbReference type="EMBL" id="RZC09078.1"/>
    </source>
</evidence>
<organism evidence="2 3">
    <name type="scientific">Glycine soja</name>
    <name type="common">Wild soybean</name>
    <dbReference type="NCBI Taxonomy" id="3848"/>
    <lineage>
        <taxon>Eukaryota</taxon>
        <taxon>Viridiplantae</taxon>
        <taxon>Streptophyta</taxon>
        <taxon>Embryophyta</taxon>
        <taxon>Tracheophyta</taxon>
        <taxon>Spermatophyta</taxon>
        <taxon>Magnoliopsida</taxon>
        <taxon>eudicotyledons</taxon>
        <taxon>Gunneridae</taxon>
        <taxon>Pentapetalae</taxon>
        <taxon>rosids</taxon>
        <taxon>fabids</taxon>
        <taxon>Fabales</taxon>
        <taxon>Fabaceae</taxon>
        <taxon>Papilionoideae</taxon>
        <taxon>50 kb inversion clade</taxon>
        <taxon>NPAAA clade</taxon>
        <taxon>indigoferoid/millettioid clade</taxon>
        <taxon>Phaseoleae</taxon>
        <taxon>Glycine</taxon>
        <taxon>Glycine subgen. Soja</taxon>
    </lineage>
</organism>